<evidence type="ECO:0000313" key="3">
    <source>
        <dbReference type="Proteomes" id="UP000233786"/>
    </source>
</evidence>
<evidence type="ECO:0000313" key="2">
    <source>
        <dbReference type="EMBL" id="PKW15919.1"/>
    </source>
</evidence>
<gene>
    <name evidence="2" type="ORF">A8926_3701</name>
</gene>
<sequence length="113" mass="12689">MGIYSDEPDPPTYFQVVETADCVRYTDLSQARWFMDRINYAFGGQASTNVRMGEDGTTIRWFGYYQLRLGDWLYKGNTAIDDETLRASALKPSLDEWPADDSEPGTDPASGTA</sequence>
<dbReference type="OrthoDB" id="3626189at2"/>
<proteinExistence type="predicted"/>
<evidence type="ECO:0000256" key="1">
    <source>
        <dbReference type="SAM" id="MobiDB-lite"/>
    </source>
</evidence>
<dbReference type="EMBL" id="PJNB01000001">
    <property type="protein sequence ID" value="PKW15919.1"/>
    <property type="molecule type" value="Genomic_DNA"/>
</dbReference>
<name>A0A2N3XZ65_SACSN</name>
<comment type="caution">
    <text evidence="2">The sequence shown here is derived from an EMBL/GenBank/DDBJ whole genome shotgun (WGS) entry which is preliminary data.</text>
</comment>
<organism evidence="2 3">
    <name type="scientific">Saccharopolyspora spinosa</name>
    <dbReference type="NCBI Taxonomy" id="60894"/>
    <lineage>
        <taxon>Bacteria</taxon>
        <taxon>Bacillati</taxon>
        <taxon>Actinomycetota</taxon>
        <taxon>Actinomycetes</taxon>
        <taxon>Pseudonocardiales</taxon>
        <taxon>Pseudonocardiaceae</taxon>
        <taxon>Saccharopolyspora</taxon>
    </lineage>
</organism>
<keyword evidence="3" id="KW-1185">Reference proteome</keyword>
<dbReference type="AlphaFoldDB" id="A0A2N3XZ65"/>
<feature type="region of interest" description="Disordered" evidence="1">
    <location>
        <begin position="91"/>
        <end position="113"/>
    </location>
</feature>
<dbReference type="Proteomes" id="UP000233786">
    <property type="component" value="Unassembled WGS sequence"/>
</dbReference>
<reference evidence="2" key="1">
    <citation type="submission" date="2017-12" db="EMBL/GenBank/DDBJ databases">
        <title>Sequencing the genomes of 1000 Actinobacteria strains.</title>
        <authorList>
            <person name="Klenk H.-P."/>
        </authorList>
    </citation>
    <scope>NUCLEOTIDE SEQUENCE [LARGE SCALE GENOMIC DNA]</scope>
    <source>
        <strain evidence="2">DSM 44228</strain>
    </source>
</reference>
<dbReference type="STRING" id="994479.GCA_000194155_03516"/>
<dbReference type="RefSeq" id="WP_010696634.1">
    <property type="nucleotide sequence ID" value="NZ_CP061007.1"/>
</dbReference>
<protein>
    <submittedName>
        <fullName evidence="2">Uncharacterized protein</fullName>
    </submittedName>
</protein>
<accession>A0A2N3XZ65</accession>